<gene>
    <name evidence="1" type="ORF">J4035_07735</name>
</gene>
<organism evidence="1 2">
    <name type="scientific">Cellulomonas fengjieae</name>
    <dbReference type="NCBI Taxonomy" id="2819978"/>
    <lineage>
        <taxon>Bacteria</taxon>
        <taxon>Bacillati</taxon>
        <taxon>Actinomycetota</taxon>
        <taxon>Actinomycetes</taxon>
        <taxon>Micrococcales</taxon>
        <taxon>Cellulomonadaceae</taxon>
        <taxon>Cellulomonas</taxon>
    </lineage>
</organism>
<evidence type="ECO:0000313" key="2">
    <source>
        <dbReference type="Proteomes" id="UP000678317"/>
    </source>
</evidence>
<dbReference type="EMBL" id="JAGFBM010000003">
    <property type="protein sequence ID" value="MBO3084527.1"/>
    <property type="molecule type" value="Genomic_DNA"/>
</dbReference>
<accession>A0ABS3SFU5</accession>
<name>A0ABS3SFU5_9CELL</name>
<dbReference type="Proteomes" id="UP000678317">
    <property type="component" value="Unassembled WGS sequence"/>
</dbReference>
<sequence>MPKTVLTSPSWIYGPALAESLGDFAARHPQHRDAVADLVLDLAQDDLRARERRTPTSSWRWPVDEWEGWVNDLTPLLEDLPQQMARQVMFAFRGQKGSWLQIYADTPDSYALSFRDLTGFAKPKRLTRLAWVSVESPAGLWSHHIEMKYPVGALDRAAQLMHLGLRLRPSDVKLKEVGPA</sequence>
<keyword evidence="2" id="KW-1185">Reference proteome</keyword>
<dbReference type="RefSeq" id="WP_208214000.1">
    <property type="nucleotide sequence ID" value="NZ_CP074404.1"/>
</dbReference>
<protein>
    <submittedName>
        <fullName evidence="1">Uncharacterized protein</fullName>
    </submittedName>
</protein>
<reference evidence="1 2" key="1">
    <citation type="submission" date="2021-03" db="EMBL/GenBank/DDBJ databases">
        <title>novel species in genus Cellulomonas.</title>
        <authorList>
            <person name="Zhang G."/>
        </authorList>
    </citation>
    <scope>NUCLEOTIDE SEQUENCE [LARGE SCALE GENOMIC DNA]</scope>
    <source>
        <strain evidence="2">zg-ZUI188</strain>
    </source>
</reference>
<proteinExistence type="predicted"/>
<comment type="caution">
    <text evidence="1">The sequence shown here is derived from an EMBL/GenBank/DDBJ whole genome shotgun (WGS) entry which is preliminary data.</text>
</comment>
<evidence type="ECO:0000313" key="1">
    <source>
        <dbReference type="EMBL" id="MBO3084527.1"/>
    </source>
</evidence>